<dbReference type="EMBL" id="BONW01000013">
    <property type="protein sequence ID" value="GIG88141.1"/>
    <property type="molecule type" value="Genomic_DNA"/>
</dbReference>
<organism evidence="1 2">
    <name type="scientific">Plantactinospora endophytica</name>
    <dbReference type="NCBI Taxonomy" id="673535"/>
    <lineage>
        <taxon>Bacteria</taxon>
        <taxon>Bacillati</taxon>
        <taxon>Actinomycetota</taxon>
        <taxon>Actinomycetes</taxon>
        <taxon>Micromonosporales</taxon>
        <taxon>Micromonosporaceae</taxon>
        <taxon>Plantactinospora</taxon>
    </lineage>
</organism>
<protein>
    <recommendedName>
        <fullName evidence="3">Tat pathway signal sequence domain protein</fullName>
    </recommendedName>
</protein>
<comment type="caution">
    <text evidence="1">The sequence shown here is derived from an EMBL/GenBank/DDBJ whole genome shotgun (WGS) entry which is preliminary data.</text>
</comment>
<keyword evidence="2" id="KW-1185">Reference proteome</keyword>
<reference evidence="1 2" key="1">
    <citation type="submission" date="2021-01" db="EMBL/GenBank/DDBJ databases">
        <title>Whole genome shotgun sequence of Plantactinospora endophytica NBRC 110450.</title>
        <authorList>
            <person name="Komaki H."/>
            <person name="Tamura T."/>
        </authorList>
    </citation>
    <scope>NUCLEOTIDE SEQUENCE [LARGE SCALE GENOMIC DNA]</scope>
    <source>
        <strain evidence="1 2">NBRC 110450</strain>
    </source>
</reference>
<dbReference type="Gene3D" id="2.60.120.430">
    <property type="entry name" value="Galactose-binding lectin"/>
    <property type="match status" value="1"/>
</dbReference>
<dbReference type="InterPro" id="IPR036322">
    <property type="entry name" value="WD40_repeat_dom_sf"/>
</dbReference>
<evidence type="ECO:0008006" key="3">
    <source>
        <dbReference type="Google" id="ProtNLM"/>
    </source>
</evidence>
<gene>
    <name evidence="1" type="ORF">Pen02_30770</name>
</gene>
<evidence type="ECO:0000313" key="2">
    <source>
        <dbReference type="Proteomes" id="UP000646749"/>
    </source>
</evidence>
<proteinExistence type="predicted"/>
<dbReference type="Proteomes" id="UP000646749">
    <property type="component" value="Unassembled WGS sequence"/>
</dbReference>
<name>A0ABQ4E1G9_9ACTN</name>
<sequence length="365" mass="38489">MSHRSSVHFGNRCRLAAAGLAVATLAAGLAVVGLGGPVTASQRLCTLHQQPVPENSYGVTTGTYLEPGQSVQLTGGGAIWAGVWLTGTNGPEGWFNTSASSAYPLPGAREYSLLARANGGWSYIGQYGTVTNTGSTIVPLQLRTNDNIPGNGSGAFTATYTTCYTDGDFRRAGHANGVRAMASAAGRLYAVTNDDKLWVRDPVPQDSVWTHIGQASGVRALAGTTTQLYAATTGNQLVVRGLEPWNVPWTAIGHAYNVTTMTLLGGKLYAVTSDGLLWDRDLTPADINWRQIGSAVGVRALGASATNLYGATTDNNLWLRPPAPVASWTYLRRAYNVTGLASAYGYLFASTSDNHLLYRTIPATG</sequence>
<dbReference type="SUPFAM" id="SSF50978">
    <property type="entry name" value="WD40 repeat-like"/>
    <property type="match status" value="1"/>
</dbReference>
<accession>A0ABQ4E1G9</accession>
<evidence type="ECO:0000313" key="1">
    <source>
        <dbReference type="EMBL" id="GIG88141.1"/>
    </source>
</evidence>
<dbReference type="RefSeq" id="WP_203866646.1">
    <property type="nucleotide sequence ID" value="NZ_BONW01000013.1"/>
</dbReference>